<protein>
    <submittedName>
        <fullName evidence="1">Uncharacterized protein</fullName>
    </submittedName>
</protein>
<dbReference type="Proteomes" id="UP001634394">
    <property type="component" value="Unassembled WGS sequence"/>
</dbReference>
<comment type="caution">
    <text evidence="1">The sequence shown here is derived from an EMBL/GenBank/DDBJ whole genome shotgun (WGS) entry which is preliminary data.</text>
</comment>
<evidence type="ECO:0000313" key="1">
    <source>
        <dbReference type="EMBL" id="KAL3863297.1"/>
    </source>
</evidence>
<reference evidence="1 2" key="1">
    <citation type="submission" date="2024-11" db="EMBL/GenBank/DDBJ databases">
        <title>Chromosome-level genome assembly of the freshwater bivalve Anodonta woodiana.</title>
        <authorList>
            <person name="Chen X."/>
        </authorList>
    </citation>
    <scope>NUCLEOTIDE SEQUENCE [LARGE SCALE GENOMIC DNA]</scope>
    <source>
        <strain evidence="1">MN2024</strain>
        <tissue evidence="1">Gills</tissue>
    </source>
</reference>
<organism evidence="1 2">
    <name type="scientific">Sinanodonta woodiana</name>
    <name type="common">Chinese pond mussel</name>
    <name type="synonym">Anodonta woodiana</name>
    <dbReference type="NCBI Taxonomy" id="1069815"/>
    <lineage>
        <taxon>Eukaryota</taxon>
        <taxon>Metazoa</taxon>
        <taxon>Spiralia</taxon>
        <taxon>Lophotrochozoa</taxon>
        <taxon>Mollusca</taxon>
        <taxon>Bivalvia</taxon>
        <taxon>Autobranchia</taxon>
        <taxon>Heteroconchia</taxon>
        <taxon>Palaeoheterodonta</taxon>
        <taxon>Unionida</taxon>
        <taxon>Unionoidea</taxon>
        <taxon>Unionidae</taxon>
        <taxon>Unioninae</taxon>
        <taxon>Sinanodonta</taxon>
    </lineage>
</organism>
<dbReference type="AlphaFoldDB" id="A0ABD3VNX5"/>
<evidence type="ECO:0000313" key="2">
    <source>
        <dbReference type="Proteomes" id="UP001634394"/>
    </source>
</evidence>
<name>A0ABD3VNX5_SINWO</name>
<proteinExistence type="predicted"/>
<sequence length="240" mass="26622">MDASTSVPIVNKKQHYCSVCSNYWGKSVDNIIAVSQTSDRLCSAHFLYGYTKEHNIPSIFNLKSKRKIFELSKCSLENSDTSQPNTIDLNADGASDFEESKGQTTLKTTCCSEQISLIFNDYLGAVEEKDMCRFIQKDIQTYPINVDCNEIGIQTDSEPLVTTAGTRTDDNHCSCQTDGVLQVASSTDIQIKQTQSIGIQVIRPDITFEDISDSNEQSQQASNIWKICVVLSKSPRTTSS</sequence>
<keyword evidence="2" id="KW-1185">Reference proteome</keyword>
<gene>
    <name evidence="1" type="ORF">ACJMK2_005062</name>
</gene>
<dbReference type="EMBL" id="JBJQND010000010">
    <property type="protein sequence ID" value="KAL3863297.1"/>
    <property type="molecule type" value="Genomic_DNA"/>
</dbReference>
<accession>A0ABD3VNX5</accession>